<dbReference type="Ensembl" id="ENSTNIT00000008068.1">
    <property type="protein sequence ID" value="ENSTNIP00000007907.1"/>
    <property type="gene ID" value="ENSTNIG00000005231.1"/>
</dbReference>
<reference evidence="3 5" key="1">
    <citation type="journal article" date="2004" name="Nature">
        <title>Genome duplication in the teleost fish Tetraodon nigroviridis reveals the early vertebrate proto-karyotype.</title>
        <authorList>
            <person name="Jaillon O."/>
            <person name="Aury J.-M."/>
            <person name="Brunet F."/>
            <person name="Petit J.-L."/>
            <person name="Stange-Thomann N."/>
            <person name="Mauceli E."/>
            <person name="Bouneau L."/>
            <person name="Fischer C."/>
            <person name="Ozouf-Costaz C."/>
            <person name="Bernot A."/>
            <person name="Nicaud S."/>
            <person name="Jaffe D."/>
            <person name="Fisher S."/>
            <person name="Lutfalla G."/>
            <person name="Dossat C."/>
            <person name="Segurens B."/>
            <person name="Dasilva C."/>
            <person name="Salanoubat M."/>
            <person name="Levy M."/>
            <person name="Boudet N."/>
            <person name="Castellano S."/>
            <person name="Anthouard V."/>
            <person name="Jubin C."/>
            <person name="Castelli V."/>
            <person name="Katinka M."/>
            <person name="Vacherie B."/>
            <person name="Biemont C."/>
            <person name="Skalli Z."/>
            <person name="Cattolico L."/>
            <person name="Poulain J."/>
            <person name="De Berardinis V."/>
            <person name="Cruaud C."/>
            <person name="Duprat S."/>
            <person name="Brottier P."/>
            <person name="Coutanceau J.-P."/>
            <person name="Gouzy J."/>
            <person name="Parra G."/>
            <person name="Lardier G."/>
            <person name="Chapple C."/>
            <person name="McKernan K.J."/>
            <person name="McEwan P."/>
            <person name="Bosak S."/>
            <person name="Kellis M."/>
            <person name="Volff J.-N."/>
            <person name="Guigo R."/>
            <person name="Zody M.C."/>
            <person name="Mesirov J."/>
            <person name="Lindblad-Toh K."/>
            <person name="Birren B."/>
            <person name="Nusbaum C."/>
            <person name="Kahn D."/>
            <person name="Robinson-Rechavi M."/>
            <person name="Laudet V."/>
            <person name="Schachter V."/>
            <person name="Quetier F."/>
            <person name="Saurin W."/>
            <person name="Scarpelli C."/>
            <person name="Wincker P."/>
            <person name="Lander E.S."/>
            <person name="Weissenbach J."/>
            <person name="Roest Crollius H."/>
        </authorList>
    </citation>
    <scope>NUCLEOTIDE SEQUENCE [LARGE SCALE GENOMIC DNA]</scope>
</reference>
<evidence type="ECO:0000259" key="2">
    <source>
        <dbReference type="Pfam" id="PF06367"/>
    </source>
</evidence>
<dbReference type="SUPFAM" id="SSF48371">
    <property type="entry name" value="ARM repeat"/>
    <property type="match status" value="1"/>
</dbReference>
<dbReference type="EMBL" id="CAAE01010985">
    <property type="protein sequence ID" value="CAF93593.1"/>
    <property type="molecule type" value="Genomic_DNA"/>
</dbReference>
<name>Q4T0I9_TETNG</name>
<dbReference type="OrthoDB" id="1104827at2759"/>
<evidence type="ECO:0000313" key="5">
    <source>
        <dbReference type="Proteomes" id="UP000007303"/>
    </source>
</evidence>
<evidence type="ECO:0000256" key="1">
    <source>
        <dbReference type="SAM" id="Coils"/>
    </source>
</evidence>
<gene>
    <name evidence="3" type="ORF">GSTENG00009307001</name>
</gene>
<evidence type="ECO:0000313" key="3">
    <source>
        <dbReference type="EMBL" id="CAF93593.1"/>
    </source>
</evidence>
<dbReference type="PANTHER" id="PTHR45691">
    <property type="entry name" value="PROTEIN DIAPHANOUS"/>
    <property type="match status" value="1"/>
</dbReference>
<dbReference type="KEGG" id="tng:GSTEN00009307G001"/>
<dbReference type="GO" id="GO:0005884">
    <property type="term" value="C:actin filament"/>
    <property type="evidence" value="ECO:0007669"/>
    <property type="project" value="TreeGrafter"/>
</dbReference>
<keyword evidence="5" id="KW-1185">Reference proteome</keyword>
<dbReference type="Gene3D" id="1.10.238.150">
    <property type="entry name" value="Formin, FH3 diaphanous domain"/>
    <property type="match status" value="1"/>
</dbReference>
<feature type="non-terminal residue" evidence="3">
    <location>
        <position position="1"/>
    </location>
</feature>
<keyword evidence="1" id="KW-0175">Coiled coil</keyword>
<dbReference type="InterPro" id="IPR016024">
    <property type="entry name" value="ARM-type_fold"/>
</dbReference>
<reference evidence="4" key="3">
    <citation type="submission" date="2025-05" db="UniProtKB">
        <authorList>
            <consortium name="Ensembl"/>
        </authorList>
    </citation>
    <scope>IDENTIFICATION</scope>
</reference>
<organism evidence="3">
    <name type="scientific">Tetraodon nigroviridis</name>
    <name type="common">Spotted green pufferfish</name>
    <name type="synonym">Chelonodon nigroviridis</name>
    <dbReference type="NCBI Taxonomy" id="99883"/>
    <lineage>
        <taxon>Eukaryota</taxon>
        <taxon>Metazoa</taxon>
        <taxon>Chordata</taxon>
        <taxon>Craniata</taxon>
        <taxon>Vertebrata</taxon>
        <taxon>Euteleostomi</taxon>
        <taxon>Actinopterygii</taxon>
        <taxon>Neopterygii</taxon>
        <taxon>Teleostei</taxon>
        <taxon>Neoteleostei</taxon>
        <taxon>Acanthomorphata</taxon>
        <taxon>Eupercaria</taxon>
        <taxon>Tetraodontiformes</taxon>
        <taxon>Tetradontoidea</taxon>
        <taxon>Tetraodontidae</taxon>
        <taxon>Tetraodon</taxon>
    </lineage>
</organism>
<dbReference type="PANTHER" id="PTHR45691:SF9">
    <property type="entry name" value="PROTEIN DIAPHANOUS HOMOLOG 3"/>
    <property type="match status" value="1"/>
</dbReference>
<evidence type="ECO:0000313" key="4">
    <source>
        <dbReference type="Ensembl" id="ENSTNIP00000007907.1"/>
    </source>
</evidence>
<dbReference type="GeneTree" id="ENSGT00940000157767"/>
<feature type="non-terminal residue" evidence="3">
    <location>
        <position position="96"/>
    </location>
</feature>
<protein>
    <submittedName>
        <fullName evidence="3">(spotted green pufferfish) hypothetical protein</fullName>
    </submittedName>
</protein>
<dbReference type="InterPro" id="IPR010472">
    <property type="entry name" value="FH3_dom"/>
</dbReference>
<proteinExistence type="predicted"/>
<dbReference type="STRING" id="99883.ENSTNIP00000007907"/>
<feature type="coiled-coil region" evidence="1">
    <location>
        <begin position="62"/>
        <end position="96"/>
    </location>
</feature>
<feature type="domain" description="Formin FH3" evidence="2">
    <location>
        <begin position="4"/>
        <end position="37"/>
    </location>
</feature>
<dbReference type="Proteomes" id="UP000007303">
    <property type="component" value="Unassembled WGS sequence"/>
</dbReference>
<accession>Q4T0I9</accession>
<dbReference type="HOGENOM" id="CLU_2365154_0_0_1"/>
<reference evidence="3" key="2">
    <citation type="submission" date="2004-02" db="EMBL/GenBank/DDBJ databases">
        <authorList>
            <consortium name="Genoscope"/>
            <consortium name="Whitehead Institute Centre for Genome Research"/>
        </authorList>
    </citation>
    <scope>NUCLEOTIDE SEQUENCE</scope>
</reference>
<dbReference type="GO" id="GO:0003779">
    <property type="term" value="F:actin binding"/>
    <property type="evidence" value="ECO:0007669"/>
    <property type="project" value="InterPro"/>
</dbReference>
<dbReference type="AlphaFoldDB" id="Q4T0I9"/>
<dbReference type="InterPro" id="IPR051412">
    <property type="entry name" value="Formin_Homology_Diaphanous_sf"/>
</dbReference>
<dbReference type="GO" id="GO:0030041">
    <property type="term" value="P:actin filament polymerization"/>
    <property type="evidence" value="ECO:0007669"/>
    <property type="project" value="TreeGrafter"/>
</dbReference>
<dbReference type="Pfam" id="PF06367">
    <property type="entry name" value="Drf_FH3"/>
    <property type="match status" value="1"/>
</dbReference>
<sequence>FFHRPQYFKIIEECISQIVLHRSGTDPDFTYRKRLDVDFKVCVDKARIDEYEQKSSELAQKYDEEFLNRQEAQSQLAKCEEKIVELQAELQAFKSQ</sequence>